<accession>A0A919F9A0</accession>
<comment type="caution">
    <text evidence="1">The sequence shown here is derived from an EMBL/GenBank/DDBJ whole genome shotgun (WGS) entry which is preliminary data.</text>
</comment>
<protein>
    <submittedName>
        <fullName evidence="1">Uncharacterized protein</fullName>
    </submittedName>
</protein>
<evidence type="ECO:0000313" key="1">
    <source>
        <dbReference type="EMBL" id="GHH56115.1"/>
    </source>
</evidence>
<dbReference type="Proteomes" id="UP000623958">
    <property type="component" value="Unassembled WGS sequence"/>
</dbReference>
<name>A0A919F9A0_9XANT</name>
<reference evidence="1" key="2">
    <citation type="submission" date="2020-09" db="EMBL/GenBank/DDBJ databases">
        <authorList>
            <person name="Sun Q."/>
            <person name="Ohkuma M."/>
        </authorList>
    </citation>
    <scope>NUCLEOTIDE SEQUENCE</scope>
    <source>
        <strain evidence="1">JCM 13306</strain>
    </source>
</reference>
<dbReference type="RefSeq" id="WP_434029526.1">
    <property type="nucleotide sequence ID" value="NZ_BNBA01000020.1"/>
</dbReference>
<dbReference type="EMBL" id="BNBA01000020">
    <property type="protein sequence ID" value="GHH56115.1"/>
    <property type="molecule type" value="Genomic_DNA"/>
</dbReference>
<evidence type="ECO:0000313" key="2">
    <source>
        <dbReference type="Proteomes" id="UP000623958"/>
    </source>
</evidence>
<sequence length="233" mass="25267">MATTIIKATGSVANPRFMSPPPPDVAVTPDQSWFATRSKMTPVDEDGYSALEPVDGDTYPGFGLDDGNYYARMNGSSDSLLIPAAGGESGEFSLAIVGKWRIEPTKNEVLFTAPGYTNFTVYLPANSTQLTHFGNMMTINRTKRNLFLYSYVKNTSGVYERRLSVYGVGEMGTISTSSMAFAYPLRLGRNMGDTYGAGATFDLQYVALWNRGMDATERNSVRASLAASFGISA</sequence>
<reference evidence="1" key="1">
    <citation type="journal article" date="2014" name="Int. J. Syst. Evol. Microbiol.">
        <title>Complete genome sequence of Corynebacterium casei LMG S-19264T (=DSM 44701T), isolated from a smear-ripened cheese.</title>
        <authorList>
            <consortium name="US DOE Joint Genome Institute (JGI-PGF)"/>
            <person name="Walter F."/>
            <person name="Albersmeier A."/>
            <person name="Kalinowski J."/>
            <person name="Ruckert C."/>
        </authorList>
    </citation>
    <scope>NUCLEOTIDE SEQUENCE</scope>
    <source>
        <strain evidence="1">JCM 13306</strain>
    </source>
</reference>
<organism evidence="1 2">
    <name type="scientific">Xanthomonas boreopolis</name>
    <dbReference type="NCBI Taxonomy" id="86183"/>
    <lineage>
        <taxon>Bacteria</taxon>
        <taxon>Pseudomonadati</taxon>
        <taxon>Pseudomonadota</taxon>
        <taxon>Gammaproteobacteria</taxon>
        <taxon>Lysobacterales</taxon>
        <taxon>Lysobacteraceae</taxon>
        <taxon>Xanthomonas</taxon>
    </lineage>
</organism>
<keyword evidence="2" id="KW-1185">Reference proteome</keyword>
<gene>
    <name evidence="1" type="ORF">GCM10009090_25350</name>
</gene>
<proteinExistence type="predicted"/>
<dbReference type="AlphaFoldDB" id="A0A919F9A0"/>